<evidence type="ECO:0000313" key="1">
    <source>
        <dbReference type="EMBL" id="PIQ74254.1"/>
    </source>
</evidence>
<evidence type="ECO:0000313" key="2">
    <source>
        <dbReference type="Proteomes" id="UP000231550"/>
    </source>
</evidence>
<dbReference type="AlphaFoldDB" id="A0A2H0KS77"/>
<proteinExistence type="predicted"/>
<sequence>HFKFGRVIGCSLEFSASKIRLIKIFERKEVRSELFDIFFTGLRFVARGFYDIIIHRHLWLEKYRLKI</sequence>
<feature type="non-terminal residue" evidence="1">
    <location>
        <position position="1"/>
    </location>
</feature>
<comment type="caution">
    <text evidence="1">The sequence shown here is derived from an EMBL/GenBank/DDBJ whole genome shotgun (WGS) entry which is preliminary data.</text>
</comment>
<accession>A0A2H0KS77</accession>
<dbReference type="EMBL" id="PCVN01000081">
    <property type="protein sequence ID" value="PIQ74254.1"/>
    <property type="molecule type" value="Genomic_DNA"/>
</dbReference>
<protein>
    <submittedName>
        <fullName evidence="1">Uncharacterized protein</fullName>
    </submittedName>
</protein>
<gene>
    <name evidence="1" type="ORF">COV85_03125</name>
</gene>
<organism evidence="1 2">
    <name type="scientific">Candidatus Portnoybacteria bacterium CG11_big_fil_rev_8_21_14_0_20_44_10</name>
    <dbReference type="NCBI Taxonomy" id="1974818"/>
    <lineage>
        <taxon>Bacteria</taxon>
        <taxon>Candidatus Portnoyibacteriota</taxon>
    </lineage>
</organism>
<name>A0A2H0KS77_9BACT</name>
<dbReference type="Proteomes" id="UP000231550">
    <property type="component" value="Unassembled WGS sequence"/>
</dbReference>
<reference evidence="1 2" key="1">
    <citation type="submission" date="2017-09" db="EMBL/GenBank/DDBJ databases">
        <title>Depth-based differentiation of microbial function through sediment-hosted aquifers and enrichment of novel symbionts in the deep terrestrial subsurface.</title>
        <authorList>
            <person name="Probst A.J."/>
            <person name="Ladd B."/>
            <person name="Jarett J.K."/>
            <person name="Geller-Mcgrath D.E."/>
            <person name="Sieber C.M."/>
            <person name="Emerson J.B."/>
            <person name="Anantharaman K."/>
            <person name="Thomas B.C."/>
            <person name="Malmstrom R."/>
            <person name="Stieglmeier M."/>
            <person name="Klingl A."/>
            <person name="Woyke T."/>
            <person name="Ryan C.M."/>
            <person name="Banfield J.F."/>
        </authorList>
    </citation>
    <scope>NUCLEOTIDE SEQUENCE [LARGE SCALE GENOMIC DNA]</scope>
    <source>
        <strain evidence="1">CG11_big_fil_rev_8_21_14_0_20_44_10</strain>
    </source>
</reference>